<organism evidence="2 3">
    <name type="scientific">Paramecium tetraurelia</name>
    <dbReference type="NCBI Taxonomy" id="5888"/>
    <lineage>
        <taxon>Eukaryota</taxon>
        <taxon>Sar</taxon>
        <taxon>Alveolata</taxon>
        <taxon>Ciliophora</taxon>
        <taxon>Intramacronucleata</taxon>
        <taxon>Oligohymenophorea</taxon>
        <taxon>Peniculida</taxon>
        <taxon>Parameciidae</taxon>
        <taxon>Paramecium</taxon>
    </lineage>
</organism>
<dbReference type="EMBL" id="CT868002">
    <property type="protein sequence ID" value="CAK59477.1"/>
    <property type="molecule type" value="Genomic_DNA"/>
</dbReference>
<dbReference type="KEGG" id="ptm:GSPATT00030111001"/>
<evidence type="ECO:0000256" key="1">
    <source>
        <dbReference type="ARBA" id="ARBA00023002"/>
    </source>
</evidence>
<protein>
    <submittedName>
        <fullName evidence="2">Uncharacterized protein</fullName>
    </submittedName>
</protein>
<dbReference type="InParanoid" id="A0BLR0"/>
<dbReference type="STRING" id="5888.A0BLR0"/>
<dbReference type="GO" id="GO:0005737">
    <property type="term" value="C:cytoplasm"/>
    <property type="evidence" value="ECO:0000318"/>
    <property type="project" value="GO_Central"/>
</dbReference>
<dbReference type="GO" id="GO:0004753">
    <property type="term" value="F:saccharopine dehydrogenase activity"/>
    <property type="evidence" value="ECO:0000318"/>
    <property type="project" value="GO_Central"/>
</dbReference>
<dbReference type="Proteomes" id="UP000000600">
    <property type="component" value="Unassembled WGS sequence"/>
</dbReference>
<keyword evidence="1" id="KW-0560">Oxidoreductase</keyword>
<dbReference type="PANTHER" id="PTHR11133:SF22">
    <property type="entry name" value="ALPHA-AMINOADIPIC SEMIALDEHYDE SYNTHASE, MITOCHONDRIAL"/>
    <property type="match status" value="1"/>
</dbReference>
<reference evidence="2 3" key="1">
    <citation type="journal article" date="2006" name="Nature">
        <title>Global trends of whole-genome duplications revealed by the ciliate Paramecium tetraurelia.</title>
        <authorList>
            <consortium name="Genoscope"/>
            <person name="Aury J.-M."/>
            <person name="Jaillon O."/>
            <person name="Duret L."/>
            <person name="Noel B."/>
            <person name="Jubin C."/>
            <person name="Porcel B.M."/>
            <person name="Segurens B."/>
            <person name="Daubin V."/>
            <person name="Anthouard V."/>
            <person name="Aiach N."/>
            <person name="Arnaiz O."/>
            <person name="Billaut A."/>
            <person name="Beisson J."/>
            <person name="Blanc I."/>
            <person name="Bouhouche K."/>
            <person name="Camara F."/>
            <person name="Duharcourt S."/>
            <person name="Guigo R."/>
            <person name="Gogendeau D."/>
            <person name="Katinka M."/>
            <person name="Keller A.-M."/>
            <person name="Kissmehl R."/>
            <person name="Klotz C."/>
            <person name="Koll F."/>
            <person name="Le Moue A."/>
            <person name="Lepere C."/>
            <person name="Malinsky S."/>
            <person name="Nowacki M."/>
            <person name="Nowak J.K."/>
            <person name="Plattner H."/>
            <person name="Poulain J."/>
            <person name="Ruiz F."/>
            <person name="Serrano V."/>
            <person name="Zagulski M."/>
            <person name="Dessen P."/>
            <person name="Betermier M."/>
            <person name="Weissenbach J."/>
            <person name="Scarpelli C."/>
            <person name="Schachter V."/>
            <person name="Sperling L."/>
            <person name="Meyer E."/>
            <person name="Cohen J."/>
            <person name="Wincker P."/>
        </authorList>
    </citation>
    <scope>NUCLEOTIDE SEQUENCE [LARGE SCALE GENOMIC DNA]</scope>
    <source>
        <strain evidence="2 3">Stock d4-2</strain>
    </source>
</reference>
<gene>
    <name evidence="2" type="ORF">GSPATT00030111001</name>
</gene>
<evidence type="ECO:0000313" key="3">
    <source>
        <dbReference type="Proteomes" id="UP000000600"/>
    </source>
</evidence>
<dbReference type="AlphaFoldDB" id="A0BLR0"/>
<dbReference type="GeneID" id="5012659"/>
<dbReference type="HOGENOM" id="CLU_716591_0_0_1"/>
<dbReference type="OrthoDB" id="10059875at2759"/>
<dbReference type="InterPro" id="IPR051168">
    <property type="entry name" value="AASS"/>
</dbReference>
<sequence length="386" mass="46500">MLMKPYIKQVRLQRIEDFLLSLVCLQQFQQWVRHTHDIHKAFKSQDYYANKLDYESIFHQKYLPYLSILVHDIYWVQKKTFPDILLIYKLKQEYPQFQELVESGNSRLEDVTCDLKGSIKFLKKFTNPDHLVYYYNPLSRQINDQIDVQFENDIIYMTIAFLPSQMPYEASMDFGKALRDILPHLVYSDPTKRLEESCYMNFCKMQPLHYMENSPKNFNTLMNQGELMKQKMTNNNLDRLNLIIRTKQLQLKNISQQKILLYHSHNHIFFLFNFRSPNSNSQETKDDGAQLEDSPINLNMPSNEGITKCSMINQLSIHEFKFNDYYQFSYYSIFDFYFYNPLNYYQDTFFKIIIRFKDRNVIHFIAIKEFQKLFKLSLNPPPPKDL</sequence>
<evidence type="ECO:0000313" key="2">
    <source>
        <dbReference type="EMBL" id="CAK59477.1"/>
    </source>
</evidence>
<dbReference type="PANTHER" id="PTHR11133">
    <property type="entry name" value="SACCHAROPINE DEHYDROGENASE"/>
    <property type="match status" value="1"/>
</dbReference>
<dbReference type="GO" id="GO:0019878">
    <property type="term" value="P:lysine biosynthetic process via aminoadipic acid"/>
    <property type="evidence" value="ECO:0000318"/>
    <property type="project" value="GO_Central"/>
</dbReference>
<name>A0BLR0_PARTE</name>
<dbReference type="RefSeq" id="XP_001426875.1">
    <property type="nucleotide sequence ID" value="XM_001426838.1"/>
</dbReference>
<keyword evidence="3" id="KW-1185">Reference proteome</keyword>
<accession>A0BLR0</accession>
<proteinExistence type="predicted"/>
<dbReference type="eggNOG" id="KOG0172">
    <property type="taxonomic scope" value="Eukaryota"/>
</dbReference>